<dbReference type="GO" id="GO:0035673">
    <property type="term" value="F:oligopeptide transmembrane transporter activity"/>
    <property type="evidence" value="ECO:0007669"/>
    <property type="project" value="InterPro"/>
</dbReference>
<comment type="subcellular location">
    <subcellularLocation>
        <location evidence="1">Membrane</location>
        <topology evidence="1">Multi-pass membrane protein</topology>
    </subcellularLocation>
</comment>
<feature type="transmembrane region" description="Helical" evidence="7">
    <location>
        <begin position="95"/>
        <end position="117"/>
    </location>
</feature>
<evidence type="ECO:0000256" key="7">
    <source>
        <dbReference type="SAM" id="Phobius"/>
    </source>
</evidence>
<feature type="transmembrane region" description="Helical" evidence="7">
    <location>
        <begin position="343"/>
        <end position="364"/>
    </location>
</feature>
<proteinExistence type="predicted"/>
<feature type="transmembrane region" description="Helical" evidence="7">
    <location>
        <begin position="286"/>
        <end position="309"/>
    </location>
</feature>
<evidence type="ECO:0000256" key="2">
    <source>
        <dbReference type="ARBA" id="ARBA00022448"/>
    </source>
</evidence>
<evidence type="ECO:0000256" key="5">
    <source>
        <dbReference type="ARBA" id="ARBA00023136"/>
    </source>
</evidence>
<gene>
    <name evidence="8" type="ORF">MicloDRAFT_00002970</name>
</gene>
<evidence type="ECO:0000256" key="3">
    <source>
        <dbReference type="ARBA" id="ARBA00022692"/>
    </source>
</evidence>
<feature type="transmembrane region" description="Helical" evidence="7">
    <location>
        <begin position="244"/>
        <end position="266"/>
    </location>
</feature>
<dbReference type="PATRIC" id="fig|864069.3.peg.318"/>
<dbReference type="RefSeq" id="WP_009488863.1">
    <property type="nucleotide sequence ID" value="NZ_CP141050.1"/>
</dbReference>
<dbReference type="EMBL" id="JH660635">
    <property type="protein sequence ID" value="EIM30770.1"/>
    <property type="molecule type" value="Genomic_DNA"/>
</dbReference>
<feature type="transmembrane region" description="Helical" evidence="7">
    <location>
        <begin position="316"/>
        <end position="337"/>
    </location>
</feature>
<keyword evidence="9" id="KW-1185">Reference proteome</keyword>
<evidence type="ECO:0000313" key="9">
    <source>
        <dbReference type="Proteomes" id="UP000003947"/>
    </source>
</evidence>
<feature type="transmembrane region" description="Helical" evidence="7">
    <location>
        <begin position="176"/>
        <end position="192"/>
    </location>
</feature>
<feature type="transmembrane region" description="Helical" evidence="7">
    <location>
        <begin position="412"/>
        <end position="430"/>
    </location>
</feature>
<name>I4Z3H8_9HYPH</name>
<dbReference type="HOGENOM" id="CLU_525707_0_0_5"/>
<accession>I4Z3H8</accession>
<feature type="transmembrane region" description="Helical" evidence="7">
    <location>
        <begin position="484"/>
        <end position="511"/>
    </location>
</feature>
<evidence type="ECO:0000256" key="4">
    <source>
        <dbReference type="ARBA" id="ARBA00022989"/>
    </source>
</evidence>
<dbReference type="GO" id="GO:0016020">
    <property type="term" value="C:membrane"/>
    <property type="evidence" value="ECO:0007669"/>
    <property type="project" value="UniProtKB-SubCell"/>
</dbReference>
<dbReference type="eggNOG" id="COG1297">
    <property type="taxonomic scope" value="Bacteria"/>
</dbReference>
<keyword evidence="4 7" id="KW-1133">Transmembrane helix</keyword>
<feature type="transmembrane region" description="Helical" evidence="7">
    <location>
        <begin position="198"/>
        <end position="223"/>
    </location>
</feature>
<dbReference type="InterPro" id="IPR004813">
    <property type="entry name" value="OPT"/>
</dbReference>
<dbReference type="Proteomes" id="UP000003947">
    <property type="component" value="Unassembled WGS sequence"/>
</dbReference>
<dbReference type="Pfam" id="PF03169">
    <property type="entry name" value="OPT"/>
    <property type="match status" value="2"/>
</dbReference>
<dbReference type="OrthoDB" id="3652263at2"/>
<protein>
    <submittedName>
        <fullName evidence="8">Putative membrane protein</fullName>
    </submittedName>
</protein>
<evidence type="ECO:0000313" key="8">
    <source>
        <dbReference type="EMBL" id="EIM30770.1"/>
    </source>
</evidence>
<sequence>MTDNLHPLTSREPPPAAAVSSSRAHPSLFEPTTLLLITVLCIFGAIIGMQLLVSLGITANTSLIGALAAMALARVPLAALTRYRSIHVQNLAQTAISSSTFGAGNSLLLPIGIPFVLGRPDLILPMFAGVFLAMLLDAYLLYRMFDTKVFPATGAWPPGVAAAEAIKAGDQGGRKAVLMGIGVAVGVVGSWFKIPMSAFGVAFIGNIWALAMFGIGLLLRGYSTTIFNTPLFSSVIPGGDLMKAYIPHGFMIGAGLVALVQVGQVLMQRSRDGTPAGPADIGLKKALGLGTIAYIGIAVLIAVTGGLMMEMSFGMLVLFVLYAAFAAYVHELIVGLAAMHSGWFPAFAVALITLIIGMLIGFPIPALAMLVGFSAATGPAFADMGYDLKAGYILRGNGADPAFELAGRRQQLYAAMFAFVIAGVMVFFSYETFFAQNLVAPVNRVYAATINAGVAPGVAWSLFIWAIPGAVLQFLGGSKRQIGVLFATGLLISFPMAGWAVLTGIVARIAWERLRGPEGEGDMEVFAAGVIAGDALFSFFDSVTKNLFKS</sequence>
<reference evidence="8 9" key="1">
    <citation type="submission" date="2012-02" db="EMBL/GenBank/DDBJ databases">
        <title>Improved High-Quality Draft sequence of Microvirga sp. WSM3557.</title>
        <authorList>
            <consortium name="US DOE Joint Genome Institute"/>
            <person name="Lucas S."/>
            <person name="Han J."/>
            <person name="Lapidus A."/>
            <person name="Cheng J.-F."/>
            <person name="Goodwin L."/>
            <person name="Pitluck S."/>
            <person name="Peters L."/>
            <person name="Zhang X."/>
            <person name="Detter J.C."/>
            <person name="Han C."/>
            <person name="Tapia R."/>
            <person name="Land M."/>
            <person name="Hauser L."/>
            <person name="Kyrpides N."/>
            <person name="Ivanova N."/>
            <person name="Pagani I."/>
            <person name="Brau L."/>
            <person name="Yates R."/>
            <person name="O'Hara G."/>
            <person name="Rui T."/>
            <person name="Howieson J."/>
            <person name="Reeve W."/>
            <person name="Woyke T."/>
        </authorList>
    </citation>
    <scope>NUCLEOTIDE SEQUENCE [LARGE SCALE GENOMIC DNA]</scope>
    <source>
        <strain evidence="8 9">WSM3557</strain>
    </source>
</reference>
<evidence type="ECO:0000256" key="1">
    <source>
        <dbReference type="ARBA" id="ARBA00004141"/>
    </source>
</evidence>
<evidence type="ECO:0000256" key="6">
    <source>
        <dbReference type="SAM" id="MobiDB-lite"/>
    </source>
</evidence>
<organism evidence="8 9">
    <name type="scientific">Microvirga lotononidis</name>
    <dbReference type="NCBI Taxonomy" id="864069"/>
    <lineage>
        <taxon>Bacteria</taxon>
        <taxon>Pseudomonadati</taxon>
        <taxon>Pseudomonadota</taxon>
        <taxon>Alphaproteobacteria</taxon>
        <taxon>Hyphomicrobiales</taxon>
        <taxon>Methylobacteriaceae</taxon>
        <taxon>Microvirga</taxon>
    </lineage>
</organism>
<feature type="transmembrane region" description="Helical" evidence="7">
    <location>
        <begin position="63"/>
        <end position="83"/>
    </location>
</feature>
<keyword evidence="5 7" id="KW-0472">Membrane</keyword>
<keyword evidence="2" id="KW-0813">Transport</keyword>
<dbReference type="STRING" id="864069.MicloDRAFT_00002970"/>
<keyword evidence="3 7" id="KW-0812">Transmembrane</keyword>
<feature type="region of interest" description="Disordered" evidence="6">
    <location>
        <begin position="1"/>
        <end position="21"/>
    </location>
</feature>
<feature type="transmembrane region" description="Helical" evidence="7">
    <location>
        <begin position="123"/>
        <end position="142"/>
    </location>
</feature>
<feature type="transmembrane region" description="Helical" evidence="7">
    <location>
        <begin position="450"/>
        <end position="472"/>
    </location>
</feature>
<dbReference type="AlphaFoldDB" id="I4Z3H8"/>
<feature type="transmembrane region" description="Helical" evidence="7">
    <location>
        <begin position="33"/>
        <end position="57"/>
    </location>
</feature>